<dbReference type="EMBL" id="JAUIQD010000006">
    <property type="protein sequence ID" value="KAK3347042.1"/>
    <property type="molecule type" value="Genomic_DNA"/>
</dbReference>
<evidence type="ECO:0000256" key="1">
    <source>
        <dbReference type="SAM" id="MobiDB-lite"/>
    </source>
</evidence>
<evidence type="ECO:0000313" key="4">
    <source>
        <dbReference type="Proteomes" id="UP001275084"/>
    </source>
</evidence>
<keyword evidence="4" id="KW-1185">Reference proteome</keyword>
<keyword evidence="2" id="KW-0812">Transmembrane</keyword>
<feature type="transmembrane region" description="Helical" evidence="2">
    <location>
        <begin position="88"/>
        <end position="110"/>
    </location>
</feature>
<reference evidence="3" key="2">
    <citation type="submission" date="2023-06" db="EMBL/GenBank/DDBJ databases">
        <authorList>
            <consortium name="Lawrence Berkeley National Laboratory"/>
            <person name="Haridas S."/>
            <person name="Hensen N."/>
            <person name="Bonometti L."/>
            <person name="Westerberg I."/>
            <person name="Brannstrom I.O."/>
            <person name="Guillou S."/>
            <person name="Cros-Aarteil S."/>
            <person name="Calhoun S."/>
            <person name="Kuo A."/>
            <person name="Mondo S."/>
            <person name="Pangilinan J."/>
            <person name="Riley R."/>
            <person name="Labutti K."/>
            <person name="Andreopoulos B."/>
            <person name="Lipzen A."/>
            <person name="Chen C."/>
            <person name="Yanf M."/>
            <person name="Daum C."/>
            <person name="Ng V."/>
            <person name="Clum A."/>
            <person name="Steindorff A."/>
            <person name="Ohm R."/>
            <person name="Martin F."/>
            <person name="Silar P."/>
            <person name="Natvig D."/>
            <person name="Lalanne C."/>
            <person name="Gautier V."/>
            <person name="Ament-Velasquez S.L."/>
            <person name="Kruys A."/>
            <person name="Hutchinson M.I."/>
            <person name="Powell A.J."/>
            <person name="Barry K."/>
            <person name="Miller A.N."/>
            <person name="Grigoriev I.V."/>
            <person name="Debuchy R."/>
            <person name="Gladieux P."/>
            <person name="Thoren M.H."/>
            <person name="Johannesson H."/>
        </authorList>
    </citation>
    <scope>NUCLEOTIDE SEQUENCE</scope>
    <source>
        <strain evidence="3">CBS 955.72</strain>
    </source>
</reference>
<evidence type="ECO:0000313" key="3">
    <source>
        <dbReference type="EMBL" id="KAK3347042.1"/>
    </source>
</evidence>
<feature type="transmembrane region" description="Helical" evidence="2">
    <location>
        <begin position="56"/>
        <end position="76"/>
    </location>
</feature>
<protein>
    <submittedName>
        <fullName evidence="3">Uncharacterized protein</fullName>
    </submittedName>
</protein>
<comment type="caution">
    <text evidence="3">The sequence shown here is derived from an EMBL/GenBank/DDBJ whole genome shotgun (WGS) entry which is preliminary data.</text>
</comment>
<feature type="region of interest" description="Disordered" evidence="1">
    <location>
        <begin position="1"/>
        <end position="23"/>
    </location>
</feature>
<dbReference type="AlphaFoldDB" id="A0AAJ0MBD2"/>
<evidence type="ECO:0000256" key="2">
    <source>
        <dbReference type="SAM" id="Phobius"/>
    </source>
</evidence>
<feature type="transmembrane region" description="Helical" evidence="2">
    <location>
        <begin position="116"/>
        <end position="137"/>
    </location>
</feature>
<organism evidence="3 4">
    <name type="scientific">Lasiosphaeria hispida</name>
    <dbReference type="NCBI Taxonomy" id="260671"/>
    <lineage>
        <taxon>Eukaryota</taxon>
        <taxon>Fungi</taxon>
        <taxon>Dikarya</taxon>
        <taxon>Ascomycota</taxon>
        <taxon>Pezizomycotina</taxon>
        <taxon>Sordariomycetes</taxon>
        <taxon>Sordariomycetidae</taxon>
        <taxon>Sordariales</taxon>
        <taxon>Lasiosphaeriaceae</taxon>
        <taxon>Lasiosphaeria</taxon>
    </lineage>
</organism>
<keyword evidence="2" id="KW-0472">Membrane</keyword>
<gene>
    <name evidence="3" type="ORF">B0T25DRAFT_553486</name>
</gene>
<proteinExistence type="predicted"/>
<keyword evidence="2" id="KW-1133">Transmembrane helix</keyword>
<accession>A0AAJ0MBD2</accession>
<name>A0AAJ0MBD2_9PEZI</name>
<sequence>MSHDNLGVDPAARHQASAARMDRRARRDRLPAFFSSVLYEISFKIQNPDLITFRDVVIAILAAYCGYQGYFALCAVHKVLLRDPMHKVCYGKSAAGCLWKLMWILVYILGDWMGHVIPWMLCGFLVVFFGKEVIGYLRR</sequence>
<reference evidence="3" key="1">
    <citation type="journal article" date="2023" name="Mol. Phylogenet. Evol.">
        <title>Genome-scale phylogeny and comparative genomics of the fungal order Sordariales.</title>
        <authorList>
            <person name="Hensen N."/>
            <person name="Bonometti L."/>
            <person name="Westerberg I."/>
            <person name="Brannstrom I.O."/>
            <person name="Guillou S."/>
            <person name="Cros-Aarteil S."/>
            <person name="Calhoun S."/>
            <person name="Haridas S."/>
            <person name="Kuo A."/>
            <person name="Mondo S."/>
            <person name="Pangilinan J."/>
            <person name="Riley R."/>
            <person name="LaButti K."/>
            <person name="Andreopoulos B."/>
            <person name="Lipzen A."/>
            <person name="Chen C."/>
            <person name="Yan M."/>
            <person name="Daum C."/>
            <person name="Ng V."/>
            <person name="Clum A."/>
            <person name="Steindorff A."/>
            <person name="Ohm R.A."/>
            <person name="Martin F."/>
            <person name="Silar P."/>
            <person name="Natvig D.O."/>
            <person name="Lalanne C."/>
            <person name="Gautier V."/>
            <person name="Ament-Velasquez S.L."/>
            <person name="Kruys A."/>
            <person name="Hutchinson M.I."/>
            <person name="Powell A.J."/>
            <person name="Barry K."/>
            <person name="Miller A.N."/>
            <person name="Grigoriev I.V."/>
            <person name="Debuchy R."/>
            <person name="Gladieux P."/>
            <person name="Hiltunen Thoren M."/>
            <person name="Johannesson H."/>
        </authorList>
    </citation>
    <scope>NUCLEOTIDE SEQUENCE</scope>
    <source>
        <strain evidence="3">CBS 955.72</strain>
    </source>
</reference>
<dbReference type="Proteomes" id="UP001275084">
    <property type="component" value="Unassembled WGS sequence"/>
</dbReference>